<dbReference type="AlphaFoldDB" id="A0A1E3XD14"/>
<sequence length="340" mass="39628">MEVNARPYCLNKNEDVILSRPGLYKESLRSGWKPGRYYLTNERIFLFQPPKIVFQVSYKDIISITTEKRAVILRTKEVILLTYRSATRNRIHEMLHPVRNHVLRGSETDVSNEDNASNESARDNTILKAWIAVGDLEGWRKKIYERSLLKIDEDGIKQVLEELDSESQEILSYLWRKGYANIDELASLYEAPNHMDTLFKIREIINPTAERLLGYSLLTFERSKKDDITGKIITYSWWIIGKRSAEEERKKPIVEIFDEGDYLSIIMELKGARQEDIQLEVVRDKLFISSNNNARLFNYQIPLPFEVKAEGLNKRYNNNILEIKVRKASSPSEVDYTKSG</sequence>
<name>A0A1E3XD14_9BACT</name>
<comment type="caution">
    <text evidence="1">The sequence shown here is derived from an EMBL/GenBank/DDBJ whole genome shotgun (WGS) entry which is preliminary data.</text>
</comment>
<protein>
    <submittedName>
        <fullName evidence="1">Heat shock protein</fullName>
    </submittedName>
</protein>
<dbReference type="Gene3D" id="2.60.40.790">
    <property type="match status" value="1"/>
</dbReference>
<gene>
    <name evidence="1" type="ORF">SCARUB_01340</name>
</gene>
<keyword evidence="1" id="KW-0346">Stress response</keyword>
<dbReference type="EMBL" id="MAYW01000026">
    <property type="protein sequence ID" value="ODS33516.1"/>
    <property type="molecule type" value="Genomic_DNA"/>
</dbReference>
<dbReference type="SUPFAM" id="SSF49764">
    <property type="entry name" value="HSP20-like chaperones"/>
    <property type="match status" value="1"/>
</dbReference>
<dbReference type="InterPro" id="IPR008978">
    <property type="entry name" value="HSP20-like_chaperone"/>
</dbReference>
<evidence type="ECO:0000313" key="1">
    <source>
        <dbReference type="EMBL" id="ODS33516.1"/>
    </source>
</evidence>
<evidence type="ECO:0000313" key="2">
    <source>
        <dbReference type="Proteomes" id="UP000094056"/>
    </source>
</evidence>
<reference evidence="1 2" key="1">
    <citation type="submission" date="2016-07" db="EMBL/GenBank/DDBJ databases">
        <title>Draft genome of Scalindua rubra, obtained from a brine-seawater interface in the Red Sea, sheds light on salt adaptation in anammox bacteria.</title>
        <authorList>
            <person name="Speth D.R."/>
            <person name="Lagkouvardos I."/>
            <person name="Wang Y."/>
            <person name="Qian P.-Y."/>
            <person name="Dutilh B.E."/>
            <person name="Jetten M.S."/>
        </authorList>
    </citation>
    <scope>NUCLEOTIDE SEQUENCE [LARGE SCALE GENOMIC DNA]</scope>
    <source>
        <strain evidence="1">BSI-1</strain>
    </source>
</reference>
<organism evidence="1 2">
    <name type="scientific">Candidatus Scalindua rubra</name>
    <dbReference type="NCBI Taxonomy" id="1872076"/>
    <lineage>
        <taxon>Bacteria</taxon>
        <taxon>Pseudomonadati</taxon>
        <taxon>Planctomycetota</taxon>
        <taxon>Candidatus Brocadiia</taxon>
        <taxon>Candidatus Brocadiales</taxon>
        <taxon>Candidatus Scalinduaceae</taxon>
        <taxon>Candidatus Scalindua</taxon>
    </lineage>
</organism>
<proteinExistence type="predicted"/>
<dbReference type="CDD" id="cd00298">
    <property type="entry name" value="ACD_sHsps_p23-like"/>
    <property type="match status" value="1"/>
</dbReference>
<dbReference type="Proteomes" id="UP000094056">
    <property type="component" value="Unassembled WGS sequence"/>
</dbReference>
<accession>A0A1E3XD14</accession>